<dbReference type="PANTHER" id="PTHR36434">
    <property type="entry name" value="MEMBRANE PROTEASE YUGP-RELATED"/>
    <property type="match status" value="1"/>
</dbReference>
<keyword evidence="1" id="KW-0472">Membrane</keyword>
<evidence type="ECO:0000256" key="1">
    <source>
        <dbReference type="SAM" id="Phobius"/>
    </source>
</evidence>
<feature type="transmembrane region" description="Helical" evidence="1">
    <location>
        <begin position="112"/>
        <end position="134"/>
    </location>
</feature>
<proteinExistence type="predicted"/>
<evidence type="ECO:0000313" key="3">
    <source>
        <dbReference type="Proteomes" id="UP000306912"/>
    </source>
</evidence>
<evidence type="ECO:0000313" key="2">
    <source>
        <dbReference type="EMBL" id="TLG76805.1"/>
    </source>
</evidence>
<dbReference type="InterPro" id="IPR007395">
    <property type="entry name" value="Zn_peptidase_2"/>
</dbReference>
<feature type="transmembrane region" description="Helical" evidence="1">
    <location>
        <begin position="189"/>
        <end position="213"/>
    </location>
</feature>
<dbReference type="OrthoDB" id="9784298at2"/>
<accession>A0A5R8QFL5</accession>
<name>A0A5R8QFL5_9FIRM</name>
<organism evidence="2 3">
    <name type="scientific">Culicoidibacter larvae</name>
    <dbReference type="NCBI Taxonomy" id="2579976"/>
    <lineage>
        <taxon>Bacteria</taxon>
        <taxon>Bacillati</taxon>
        <taxon>Bacillota</taxon>
        <taxon>Culicoidibacteria</taxon>
        <taxon>Culicoidibacterales</taxon>
        <taxon>Culicoidibacteraceae</taxon>
        <taxon>Culicoidibacter</taxon>
    </lineage>
</organism>
<dbReference type="Proteomes" id="UP000306912">
    <property type="component" value="Unassembled WGS sequence"/>
</dbReference>
<gene>
    <name evidence="2" type="ORF">FEZ08_02990</name>
</gene>
<sequence length="221" mass="24285">MLVLIAGILLSIIPQRMITSTYAKYSAVDVRTGLSGQQVAREILDRNGLQDIPIFSTHGVLSDHYDPRKKAVFLSQDIFYGKSVSATAVAAHEVGHAIQDAHNYAFLKFRSLIFPLAQLGSQGGMILLIVGILFNLFWLTWAAIIMFALALLFQVVTLPVEFNASSRALGQIKELNLLSTDEYGGAKRVLQAAAFTYVAAAIASLLQLLYYIFRFGGNNRD</sequence>
<protein>
    <submittedName>
        <fullName evidence="2">Zinc metallopeptidase</fullName>
    </submittedName>
</protein>
<dbReference type="AlphaFoldDB" id="A0A5R8QFL5"/>
<comment type="caution">
    <text evidence="2">The sequence shown here is derived from an EMBL/GenBank/DDBJ whole genome shotgun (WGS) entry which is preliminary data.</text>
</comment>
<dbReference type="EMBL" id="VBWP01000002">
    <property type="protein sequence ID" value="TLG76805.1"/>
    <property type="molecule type" value="Genomic_DNA"/>
</dbReference>
<dbReference type="Pfam" id="PF04298">
    <property type="entry name" value="Zn_peptidase_2"/>
    <property type="match status" value="1"/>
</dbReference>
<dbReference type="PANTHER" id="PTHR36434:SF1">
    <property type="entry name" value="MEMBRANE PROTEASE YUGP-RELATED"/>
    <property type="match status" value="1"/>
</dbReference>
<keyword evidence="1" id="KW-0812">Transmembrane</keyword>
<feature type="transmembrane region" description="Helical" evidence="1">
    <location>
        <begin position="141"/>
        <end position="160"/>
    </location>
</feature>
<keyword evidence="1" id="KW-1133">Transmembrane helix</keyword>
<dbReference type="FunCoup" id="A0A5R8QFL5">
    <property type="interactions" value="6"/>
</dbReference>
<dbReference type="InParanoid" id="A0A5R8QFL5"/>
<reference evidence="2 3" key="1">
    <citation type="submission" date="2019-05" db="EMBL/GenBank/DDBJ databases">
        <title>Culicoidintestinum kansasii gen. nov., sp. nov. from the gastrointestinal tract of the biting midge, Culicoides sonorensis.</title>
        <authorList>
            <person name="Neupane S."/>
            <person name="Ghosh A."/>
            <person name="Gunther S."/>
            <person name="Martin K."/>
            <person name="Zurek L."/>
        </authorList>
    </citation>
    <scope>NUCLEOTIDE SEQUENCE [LARGE SCALE GENOMIC DNA]</scope>
    <source>
        <strain evidence="2 3">CS-1</strain>
    </source>
</reference>
<keyword evidence="3" id="KW-1185">Reference proteome</keyword>